<dbReference type="AlphaFoldDB" id="A0AAP0LSJ4"/>
<feature type="region of interest" description="Disordered" evidence="1">
    <location>
        <begin position="1020"/>
        <end position="1047"/>
    </location>
</feature>
<evidence type="ECO:0000313" key="2">
    <source>
        <dbReference type="EMBL" id="KAK9181961.1"/>
    </source>
</evidence>
<evidence type="ECO:0000313" key="3">
    <source>
        <dbReference type="Proteomes" id="UP001428341"/>
    </source>
</evidence>
<organism evidence="2 3">
    <name type="scientific">Citrus x changshan-huyou</name>
    <dbReference type="NCBI Taxonomy" id="2935761"/>
    <lineage>
        <taxon>Eukaryota</taxon>
        <taxon>Viridiplantae</taxon>
        <taxon>Streptophyta</taxon>
        <taxon>Embryophyta</taxon>
        <taxon>Tracheophyta</taxon>
        <taxon>Spermatophyta</taxon>
        <taxon>Magnoliopsida</taxon>
        <taxon>eudicotyledons</taxon>
        <taxon>Gunneridae</taxon>
        <taxon>Pentapetalae</taxon>
        <taxon>rosids</taxon>
        <taxon>malvids</taxon>
        <taxon>Sapindales</taxon>
        <taxon>Rutaceae</taxon>
        <taxon>Aurantioideae</taxon>
        <taxon>Citrus</taxon>
    </lineage>
</organism>
<feature type="compositionally biased region" description="Basic and acidic residues" evidence="1">
    <location>
        <begin position="13"/>
        <end position="59"/>
    </location>
</feature>
<evidence type="ECO:0000256" key="1">
    <source>
        <dbReference type="SAM" id="MobiDB-lite"/>
    </source>
</evidence>
<comment type="caution">
    <text evidence="2">The sequence shown here is derived from an EMBL/GenBank/DDBJ whole genome shotgun (WGS) entry which is preliminary data.</text>
</comment>
<feature type="region of interest" description="Disordered" evidence="1">
    <location>
        <begin position="759"/>
        <end position="884"/>
    </location>
</feature>
<sequence>MTRSSRHKSSKHSSREARDYSDSEKDSSVKERKGKDDGSSARVSKESDKRKLDSKESKDAFGSGNGEYPDEYSLSSKRRRDRGSDDGVSDRWNGGGEDERIESSRKSKGSSESSKSKRRDDIEEQRSKSEGKHRESSRKESREERKGKEGKNERFVESEERTRAVNDKTDSNTHDQLPSPESENQLERRVRRRRDSSGDGDRHEVDIGDVNDRRRNDIANDGRVKDEKHKDDRYRDKYREDVERDSKHRDDKQRDDRPGRDHTNSRSDDKHLKDEKDATETRQKKYKLQESDRDRELDYDHDRDVDLGRDRERDGDRDHDHDHGRDHDRNRDHDGDREWDRDWNRELERDRDRDRDRRDRDRDREREQERDRERDRHRGRDRDLDHDRERDVDNDSHLDDRTFKYKDSRGKKSSPDERDCTDVKSRGSKVPYSDMEIKSLSGNRVESDGDRGRSQSRQANRRRTSPSTSSHGCTDEYRHMKQDDSKYRDSVIEQRSKAISSKEAGGFSGVSERGSKYRSMERSMKTEDGHLGEITVERSASSKASPMGLVERSPSSTSLDRRYTNRNGTRRSLDIEETGRRSSIGPRELSATEDRLTRELPLEKQLMDESVQMDLLYYNRTNQNNSSSSLPPSSAFRAGVGSPSFMGSLEEDGRVNISGRYRRSGDPSVGRGQGNAWRGAPNWSSPVPNGFMHFQHGPPHGGYPAMMSQFPSPSMFTVRPPMEMNHSGIPYHIHDADRFSGHLRPLGWQNMMDGSGPPHLHGWDGNNGSFRDEPHMFGGADWDQNRHPMNGRGWETSSADVWKGENGDANMNLPSTSQKEDHPMQAPSDDELAGQEGPQAQHENNQGQDKSIETRSMSSAEESFKTSPITADDEMPDPSKVSGADNFTQRCRAYLSKLDISMELAGPDLYSQCMSLLGLDQTATVDKDTAIIVNLKDGGRAVSKSSKTLLSPPLFPVANDSIFQRAMGHYKKQRVQMSGLSNGRTLDIIATSDGEKVEQGTLCQLEKTEKLVLASDTDMPDASVVTSDQSRPEAVSQAEVQDTKEELVSTPYEVVQDDIHTQNLKEAGQNSTPKSSEETEPVFNGDKVDGVTSEKVISADADGDRYLSPNNATQAATIFPTDGDNMDEISETKGNSSVYSAVERQAVADATTGPLFFSEGSPKVTGALMPGSNESESVILSRIHHSPESTH</sequence>
<feature type="compositionally biased region" description="Basic and acidic residues" evidence="1">
    <location>
        <begin position="195"/>
        <end position="425"/>
    </location>
</feature>
<dbReference type="EMBL" id="JBCGBO010000024">
    <property type="protein sequence ID" value="KAK9181961.1"/>
    <property type="molecule type" value="Genomic_DNA"/>
</dbReference>
<dbReference type="Proteomes" id="UP001428341">
    <property type="component" value="Unassembled WGS sequence"/>
</dbReference>
<feature type="region of interest" description="Disordered" evidence="1">
    <location>
        <begin position="659"/>
        <end position="679"/>
    </location>
</feature>
<keyword evidence="3" id="KW-1185">Reference proteome</keyword>
<feature type="compositionally biased region" description="Polar residues" evidence="1">
    <location>
        <begin position="841"/>
        <end position="869"/>
    </location>
</feature>
<proteinExistence type="predicted"/>
<feature type="compositionally biased region" description="Basic and acidic residues" evidence="1">
    <location>
        <begin position="513"/>
        <end position="531"/>
    </location>
</feature>
<feature type="compositionally biased region" description="Basic residues" evidence="1">
    <location>
        <begin position="1"/>
        <end position="12"/>
    </location>
</feature>
<reference evidence="2 3" key="1">
    <citation type="submission" date="2024-05" db="EMBL/GenBank/DDBJ databases">
        <title>Haplotype-resolved chromosome-level genome assembly of Huyou (Citrus changshanensis).</title>
        <authorList>
            <person name="Miao C."/>
            <person name="Chen W."/>
            <person name="Wu Y."/>
            <person name="Wang L."/>
            <person name="Zhao S."/>
            <person name="Grierson D."/>
            <person name="Xu C."/>
            <person name="Chen K."/>
        </authorList>
    </citation>
    <scope>NUCLEOTIDE SEQUENCE [LARGE SCALE GENOMIC DNA]</scope>
    <source>
        <strain evidence="2">01-14</strain>
        <tissue evidence="2">Leaf</tissue>
    </source>
</reference>
<dbReference type="PANTHER" id="PTHR34837">
    <property type="entry name" value="OS05G0595500 PROTEIN"/>
    <property type="match status" value="1"/>
</dbReference>
<protein>
    <submittedName>
        <fullName evidence="2">Uncharacterized protein</fullName>
    </submittedName>
</protein>
<accession>A0AAP0LSJ4</accession>
<feature type="compositionally biased region" description="Polar residues" evidence="1">
    <location>
        <begin position="1063"/>
        <end position="1074"/>
    </location>
</feature>
<feature type="compositionally biased region" description="Basic and acidic residues" evidence="1">
    <location>
        <begin position="473"/>
        <end position="496"/>
    </location>
</feature>
<feature type="compositionally biased region" description="Polar residues" evidence="1">
    <location>
        <begin position="174"/>
        <end position="183"/>
    </location>
</feature>
<feature type="compositionally biased region" description="Basic and acidic residues" evidence="1">
    <location>
        <begin position="114"/>
        <end position="173"/>
    </location>
</feature>
<gene>
    <name evidence="2" type="ORF">WN944_025102</name>
</gene>
<dbReference type="PANTHER" id="PTHR34837:SF1">
    <property type="entry name" value="LOW PROTEIN: ZINC FINGER CCCH DOMAIN PROTEIN"/>
    <property type="match status" value="1"/>
</dbReference>
<feature type="region of interest" description="Disordered" evidence="1">
    <location>
        <begin position="1"/>
        <end position="595"/>
    </location>
</feature>
<feature type="compositionally biased region" description="Basic and acidic residues" evidence="1">
    <location>
        <begin position="571"/>
        <end position="580"/>
    </location>
</feature>
<feature type="region of interest" description="Disordered" evidence="1">
    <location>
        <begin position="1158"/>
        <end position="1191"/>
    </location>
</feature>
<feature type="region of interest" description="Disordered" evidence="1">
    <location>
        <begin position="1063"/>
        <end position="1127"/>
    </location>
</feature>
<name>A0AAP0LSJ4_9ROSI</name>